<dbReference type="Gene3D" id="3.20.20.100">
    <property type="entry name" value="NADP-dependent oxidoreductase domain"/>
    <property type="match status" value="1"/>
</dbReference>
<dbReference type="SUPFAM" id="SSF51430">
    <property type="entry name" value="NAD(P)-linked oxidoreductase"/>
    <property type="match status" value="1"/>
</dbReference>
<dbReference type="InterPro" id="IPR023210">
    <property type="entry name" value="NADP_OxRdtase_dom"/>
</dbReference>
<evidence type="ECO:0000259" key="1">
    <source>
        <dbReference type="Pfam" id="PF00248"/>
    </source>
</evidence>
<gene>
    <name evidence="2" type="ORF">SAMN05421630_105436</name>
</gene>
<protein>
    <submittedName>
        <fullName evidence="2">Predicted oxidoreductase</fullName>
    </submittedName>
</protein>
<dbReference type="Pfam" id="PF00248">
    <property type="entry name" value="Aldo_ket_red"/>
    <property type="match status" value="1"/>
</dbReference>
<keyword evidence="3" id="KW-1185">Reference proteome</keyword>
<sequence>MDNTTRVAVGLAVLGRPAYINVGSDAELPGERTVDAMRELTETVLDEAYSAGVRRVDVARSYGRAEEFLAGWLADRGHADVVVSSKWGYAYVGEWRRDSGVHEVKEHSLSRFRAQWAETRELLGDVVSLYQVHSLTPDSPLFTDEPLLAELAALRSDGVRVGFSTSGPEQASTIRRALELTVDGEPVFTAVQSTWNPLEPSAGLALADAHAEGILVQAKETLANGRLAVDPPFEVGALATVHDVTPDAVALATAFAQPWADVVLLGPAGTAQLQSNLAGARLRLTDDELETLAELRQAPSEYWAHRSTLDWQ</sequence>
<accession>A0A222VR90</accession>
<dbReference type="PANTHER" id="PTHR43312">
    <property type="entry name" value="D-THREO-ALDOSE 1-DEHYDROGENASE"/>
    <property type="match status" value="1"/>
</dbReference>
<dbReference type="STRING" id="530584.SAMN05421630_105436"/>
<reference evidence="2 3" key="1">
    <citation type="submission" date="2016-10" db="EMBL/GenBank/DDBJ databases">
        <authorList>
            <person name="de Groot N.N."/>
        </authorList>
    </citation>
    <scope>NUCLEOTIDE SEQUENCE [LARGE SCALE GENOMIC DNA]</scope>
    <source>
        <strain evidence="2 3">CGMCC 4.5506</strain>
    </source>
</reference>
<organism evidence="2 3">
    <name type="scientific">Prauserella marina</name>
    <dbReference type="NCBI Taxonomy" id="530584"/>
    <lineage>
        <taxon>Bacteria</taxon>
        <taxon>Bacillati</taxon>
        <taxon>Actinomycetota</taxon>
        <taxon>Actinomycetes</taxon>
        <taxon>Pseudonocardiales</taxon>
        <taxon>Pseudonocardiaceae</taxon>
        <taxon>Prauserella</taxon>
    </lineage>
</organism>
<evidence type="ECO:0000313" key="2">
    <source>
        <dbReference type="EMBL" id="SDD07132.1"/>
    </source>
</evidence>
<dbReference type="AlphaFoldDB" id="A0A222VR90"/>
<evidence type="ECO:0000313" key="3">
    <source>
        <dbReference type="Proteomes" id="UP000199494"/>
    </source>
</evidence>
<name>A0A222VR90_9PSEU</name>
<dbReference type="RefSeq" id="WP_091805038.1">
    <property type="nucleotide sequence ID" value="NZ_CP016353.1"/>
</dbReference>
<dbReference type="PANTHER" id="PTHR43312:SF1">
    <property type="entry name" value="NADP-DEPENDENT OXIDOREDUCTASE DOMAIN-CONTAINING PROTEIN"/>
    <property type="match status" value="1"/>
</dbReference>
<proteinExistence type="predicted"/>
<dbReference type="KEGG" id="pmad:BAY61_16930"/>
<dbReference type="InterPro" id="IPR053135">
    <property type="entry name" value="AKR2_Oxidoreductase"/>
</dbReference>
<dbReference type="InterPro" id="IPR036812">
    <property type="entry name" value="NAD(P)_OxRdtase_dom_sf"/>
</dbReference>
<dbReference type="OrthoDB" id="5522046at2"/>
<feature type="domain" description="NADP-dependent oxidoreductase" evidence="1">
    <location>
        <begin position="41"/>
        <end position="295"/>
    </location>
</feature>
<dbReference type="Proteomes" id="UP000199494">
    <property type="component" value="Unassembled WGS sequence"/>
</dbReference>
<dbReference type="EMBL" id="FMZE01000005">
    <property type="protein sequence ID" value="SDD07132.1"/>
    <property type="molecule type" value="Genomic_DNA"/>
</dbReference>